<keyword evidence="1" id="KW-0472">Membrane</keyword>
<keyword evidence="1" id="KW-1133">Transmembrane helix</keyword>
<accession>A0ABW9E5H3</accession>
<keyword evidence="3" id="KW-1185">Reference proteome</keyword>
<dbReference type="Proteomes" id="UP001629432">
    <property type="component" value="Unassembled WGS sequence"/>
</dbReference>
<keyword evidence="1" id="KW-0812">Transmembrane</keyword>
<name>A0ABW9E5H3_9BURK</name>
<reference evidence="2 3" key="1">
    <citation type="journal article" date="2024" name="Chem. Sci.">
        <title>Discovery of megapolipeptins by genome mining of a Burkholderiales bacteria collection.</title>
        <authorList>
            <person name="Paulo B.S."/>
            <person name="Recchia M.J.J."/>
            <person name="Lee S."/>
            <person name="Fergusson C.H."/>
            <person name="Romanowski S.B."/>
            <person name="Hernandez A."/>
            <person name="Krull N."/>
            <person name="Liu D.Y."/>
            <person name="Cavanagh H."/>
            <person name="Bos A."/>
            <person name="Gray C.A."/>
            <person name="Murphy B.T."/>
            <person name="Linington R.G."/>
            <person name="Eustaquio A.S."/>
        </authorList>
    </citation>
    <scope>NUCLEOTIDE SEQUENCE [LARGE SCALE GENOMIC DNA]</scope>
    <source>
        <strain evidence="2 3">RL17-338-BIC-A</strain>
    </source>
</reference>
<dbReference type="RefSeq" id="WP_408340799.1">
    <property type="nucleotide sequence ID" value="NZ_JAQQCF010000061.1"/>
</dbReference>
<evidence type="ECO:0000313" key="3">
    <source>
        <dbReference type="Proteomes" id="UP001629432"/>
    </source>
</evidence>
<comment type="caution">
    <text evidence="2">The sequence shown here is derived from an EMBL/GenBank/DDBJ whole genome shotgun (WGS) entry which is preliminary data.</text>
</comment>
<sequence>MHFYTNDSPLHALATLLLIGCSLGVFVVAVYALVRLGSIVLGGRQAEDDVGE</sequence>
<organism evidence="2 3">
    <name type="scientific">Paraburkholderia metrosideri</name>
    <dbReference type="NCBI Taxonomy" id="580937"/>
    <lineage>
        <taxon>Bacteria</taxon>
        <taxon>Pseudomonadati</taxon>
        <taxon>Pseudomonadota</taxon>
        <taxon>Betaproteobacteria</taxon>
        <taxon>Burkholderiales</taxon>
        <taxon>Burkholderiaceae</taxon>
        <taxon>Paraburkholderia</taxon>
    </lineage>
</organism>
<gene>
    <name evidence="2" type="ORF">PQQ63_36670</name>
</gene>
<feature type="transmembrane region" description="Helical" evidence="1">
    <location>
        <begin position="12"/>
        <end position="34"/>
    </location>
</feature>
<evidence type="ECO:0000313" key="2">
    <source>
        <dbReference type="EMBL" id="MFM0642224.1"/>
    </source>
</evidence>
<evidence type="ECO:0000256" key="1">
    <source>
        <dbReference type="SAM" id="Phobius"/>
    </source>
</evidence>
<protein>
    <submittedName>
        <fullName evidence="2">Uncharacterized protein</fullName>
    </submittedName>
</protein>
<proteinExistence type="predicted"/>
<dbReference type="EMBL" id="JAQQCF010000061">
    <property type="protein sequence ID" value="MFM0642224.1"/>
    <property type="molecule type" value="Genomic_DNA"/>
</dbReference>